<dbReference type="Proteomes" id="UP000264492">
    <property type="component" value="Unassembled WGS sequence"/>
</dbReference>
<gene>
    <name evidence="1" type="ORF">DX914_18285</name>
</gene>
<dbReference type="OrthoDB" id="5974221at2"/>
<reference evidence="1 2" key="1">
    <citation type="submission" date="2018-08" db="EMBL/GenBank/DDBJ databases">
        <title>Lysobacter sp. zong2l5, whole genome shotgun sequence.</title>
        <authorList>
            <person name="Zhang X."/>
            <person name="Feng G."/>
            <person name="Zhu H."/>
        </authorList>
    </citation>
    <scope>NUCLEOTIDE SEQUENCE [LARGE SCALE GENOMIC DNA]</scope>
    <source>
        <strain evidence="2">zong2l5</strain>
    </source>
</reference>
<organism evidence="1 2">
    <name type="scientific">Lysobacter silvisoli</name>
    <dbReference type="NCBI Taxonomy" id="2293254"/>
    <lineage>
        <taxon>Bacteria</taxon>
        <taxon>Pseudomonadati</taxon>
        <taxon>Pseudomonadota</taxon>
        <taxon>Gammaproteobacteria</taxon>
        <taxon>Lysobacterales</taxon>
        <taxon>Lysobacteraceae</taxon>
        <taxon>Lysobacter</taxon>
    </lineage>
</organism>
<evidence type="ECO:0000313" key="1">
    <source>
        <dbReference type="EMBL" id="RDZ26324.1"/>
    </source>
</evidence>
<proteinExistence type="predicted"/>
<dbReference type="AlphaFoldDB" id="A0A371JXG6"/>
<dbReference type="EMBL" id="QTSU01000004">
    <property type="protein sequence ID" value="RDZ26324.1"/>
    <property type="molecule type" value="Genomic_DNA"/>
</dbReference>
<sequence>MRDRFERSDDLYRYAQDLLPAMRAGDADATWMYSQVQDYCSSYASSPANYGRDTQAIAGMGLRTSAAMSAARNRVSARCARFSPNDDLSYASILGNRLRAAKAGNLAAEASLLTMDHPLQGDDGYIRDLIERVRNSLDPDAYFALSPRMGITSSGRRDFYGPVSGSQFSELAWQLAACRLGLPCGPNSVLMTNYCANGGICSQDPDQDFDGFVFDAAVPRQGATVLNGLVDSLVGGERTKR</sequence>
<evidence type="ECO:0000313" key="2">
    <source>
        <dbReference type="Proteomes" id="UP000264492"/>
    </source>
</evidence>
<comment type="caution">
    <text evidence="1">The sequence shown here is derived from an EMBL/GenBank/DDBJ whole genome shotgun (WGS) entry which is preliminary data.</text>
</comment>
<keyword evidence="2" id="KW-1185">Reference proteome</keyword>
<name>A0A371JXG6_9GAMM</name>
<protein>
    <submittedName>
        <fullName evidence="1">Uncharacterized protein</fullName>
    </submittedName>
</protein>
<accession>A0A371JXG6</accession>